<evidence type="ECO:0000313" key="2">
    <source>
        <dbReference type="Proteomes" id="UP000610303"/>
    </source>
</evidence>
<dbReference type="InterPro" id="IPR023833">
    <property type="entry name" value="Signal_pept_SipW-depend-type"/>
</dbReference>
<proteinExistence type="predicted"/>
<reference evidence="1" key="2">
    <citation type="submission" date="2020-09" db="EMBL/GenBank/DDBJ databases">
        <authorList>
            <person name="Sun Q."/>
            <person name="Ohkuma M."/>
        </authorList>
    </citation>
    <scope>NUCLEOTIDE SEQUENCE</scope>
    <source>
        <strain evidence="1">JCM 3346</strain>
    </source>
</reference>
<evidence type="ECO:0008006" key="3">
    <source>
        <dbReference type="Google" id="ProtNLM"/>
    </source>
</evidence>
<reference evidence="1" key="1">
    <citation type="journal article" date="2014" name="Int. J. Syst. Evol. Microbiol.">
        <title>Complete genome sequence of Corynebacterium casei LMG S-19264T (=DSM 44701T), isolated from a smear-ripened cheese.</title>
        <authorList>
            <consortium name="US DOE Joint Genome Institute (JGI-PGF)"/>
            <person name="Walter F."/>
            <person name="Albersmeier A."/>
            <person name="Kalinowski J."/>
            <person name="Ruckert C."/>
        </authorList>
    </citation>
    <scope>NUCLEOTIDE SEQUENCE</scope>
    <source>
        <strain evidence="1">JCM 3346</strain>
    </source>
</reference>
<evidence type="ECO:0000313" key="1">
    <source>
        <dbReference type="EMBL" id="GGR16913.1"/>
    </source>
</evidence>
<dbReference type="AlphaFoldDB" id="A0A918CC28"/>
<dbReference type="RefSeq" id="WP_229781508.1">
    <property type="nucleotide sequence ID" value="NZ_BMRJ01000001.1"/>
</dbReference>
<organism evidence="1 2">
    <name type="scientific">Agromyces mediolanus</name>
    <name type="common">Corynebacterium mediolanum</name>
    <dbReference type="NCBI Taxonomy" id="41986"/>
    <lineage>
        <taxon>Bacteria</taxon>
        <taxon>Bacillati</taxon>
        <taxon>Actinomycetota</taxon>
        <taxon>Actinomycetes</taxon>
        <taxon>Micrococcales</taxon>
        <taxon>Microbacteriaceae</taxon>
        <taxon>Agromyces</taxon>
    </lineage>
</organism>
<protein>
    <recommendedName>
        <fullName evidence="3">Ribosomally synthesized peptide with SipW-like signal peptide</fullName>
    </recommendedName>
</protein>
<dbReference type="NCBIfam" id="TIGR04088">
    <property type="entry name" value="cognate_SipW"/>
    <property type="match status" value="1"/>
</dbReference>
<gene>
    <name evidence="1" type="ORF">GCM10010196_07080</name>
</gene>
<dbReference type="Proteomes" id="UP000610303">
    <property type="component" value="Unassembled WGS sequence"/>
</dbReference>
<keyword evidence="2" id="KW-1185">Reference proteome</keyword>
<sequence>MPRHRSWRGPHGVARRRLLAILASGLVLGVGATATLAAWNDAEVGTGSFSASVFVSEAKDTASATYAQTSDAAPATLTFAVAGLSPSATATAGLDVRTTAATTVDGQAALSAIAPGGAGTLTAQLDYKVAVLAGTGTACSDSSIYTDAVFTDTTAAVPAGKSAAITKAAGNVVRFCFQVRMKPTAPSTIQGQSGTLKWTVTTSSNQ</sequence>
<accession>A0A918CC28</accession>
<comment type="caution">
    <text evidence="1">The sequence shown here is derived from an EMBL/GenBank/DDBJ whole genome shotgun (WGS) entry which is preliminary data.</text>
</comment>
<name>A0A918CC28_AGRME</name>
<dbReference type="EMBL" id="BMRJ01000001">
    <property type="protein sequence ID" value="GGR16913.1"/>
    <property type="molecule type" value="Genomic_DNA"/>
</dbReference>